<evidence type="ECO:0000313" key="2">
    <source>
        <dbReference type="EMBL" id="CAK9222791.1"/>
    </source>
</evidence>
<evidence type="ECO:0000256" key="1">
    <source>
        <dbReference type="SAM" id="SignalP"/>
    </source>
</evidence>
<evidence type="ECO:0000313" key="3">
    <source>
        <dbReference type="Proteomes" id="UP001497512"/>
    </source>
</evidence>
<feature type="chain" id="PRO_5047006299" description="Secreted protein" evidence="1">
    <location>
        <begin position="17"/>
        <end position="74"/>
    </location>
</feature>
<dbReference type="Proteomes" id="UP001497512">
    <property type="component" value="Chromosome 4"/>
</dbReference>
<keyword evidence="1" id="KW-0732">Signal</keyword>
<sequence length="74" mass="8008">MMAQLVAMAITSSVCGSNCAANAKSVSSASSGGSNKPEITGLLRCRQRLSKREWDVLLLQKEERRGVGKKKQQQ</sequence>
<feature type="signal peptide" evidence="1">
    <location>
        <begin position="1"/>
        <end position="16"/>
    </location>
</feature>
<keyword evidence="3" id="KW-1185">Reference proteome</keyword>
<gene>
    <name evidence="2" type="ORF">CSSPTR1EN2_LOCUS16410</name>
</gene>
<dbReference type="EMBL" id="OZ019896">
    <property type="protein sequence ID" value="CAK9222791.1"/>
    <property type="molecule type" value="Genomic_DNA"/>
</dbReference>
<protein>
    <recommendedName>
        <fullName evidence="4">Secreted protein</fullName>
    </recommendedName>
</protein>
<accession>A0ABP0UJN4</accession>
<reference evidence="2" key="1">
    <citation type="submission" date="2024-02" db="EMBL/GenBank/DDBJ databases">
        <authorList>
            <consortium name="ELIXIR-Norway"/>
            <consortium name="Elixir Norway"/>
        </authorList>
    </citation>
    <scope>NUCLEOTIDE SEQUENCE</scope>
</reference>
<name>A0ABP0UJN4_9BRYO</name>
<organism evidence="2 3">
    <name type="scientific">Sphagnum troendelagicum</name>
    <dbReference type="NCBI Taxonomy" id="128251"/>
    <lineage>
        <taxon>Eukaryota</taxon>
        <taxon>Viridiplantae</taxon>
        <taxon>Streptophyta</taxon>
        <taxon>Embryophyta</taxon>
        <taxon>Bryophyta</taxon>
        <taxon>Sphagnophytina</taxon>
        <taxon>Sphagnopsida</taxon>
        <taxon>Sphagnales</taxon>
        <taxon>Sphagnaceae</taxon>
        <taxon>Sphagnum</taxon>
    </lineage>
</organism>
<proteinExistence type="predicted"/>
<evidence type="ECO:0008006" key="4">
    <source>
        <dbReference type="Google" id="ProtNLM"/>
    </source>
</evidence>